<evidence type="ECO:0000256" key="6">
    <source>
        <dbReference type="SAM" id="Phobius"/>
    </source>
</evidence>
<dbReference type="GO" id="GO:0071422">
    <property type="term" value="P:succinate transmembrane transport"/>
    <property type="evidence" value="ECO:0007669"/>
    <property type="project" value="TreeGrafter"/>
</dbReference>
<accession>A0A061ITZ2</accession>
<sequence length="259" mass="28241">MSTSTFTETQSESLGLRIPVSKGYGADLANQLLATLNTKEEKSIFLEVILRNILGSYDLEVAGKTRQPKKRVNPAPQGLLGFGMSTILASAHNAGLFELSSVVPAMGLVMGGGMQLLVGLLEYFNGNAFAATSFMCYGAFWLSLVGVWFLPQTESDVHVMKTVETFMGLYLLLWGLFTICMASVTFFNSHRMMQFLMSSLALGIFLLSVGEFSRCKIVKQAGGYTGFVSGLSGLYIAFAEILEDNLGRPVLPLFHVKRN</sequence>
<dbReference type="NCBIfam" id="NF038013">
    <property type="entry name" value="AceTr_1"/>
    <property type="match status" value="1"/>
</dbReference>
<comment type="subcellular location">
    <subcellularLocation>
        <location evidence="1">Membrane</location>
        <topology evidence="1">Multi-pass membrane protein</topology>
    </subcellularLocation>
</comment>
<evidence type="ECO:0000313" key="8">
    <source>
        <dbReference type="Proteomes" id="UP000031737"/>
    </source>
</evidence>
<evidence type="ECO:0000256" key="1">
    <source>
        <dbReference type="ARBA" id="ARBA00004141"/>
    </source>
</evidence>
<reference evidence="7 8" key="1">
    <citation type="submission" date="2013-07" db="EMBL/GenBank/DDBJ databases">
        <authorList>
            <person name="Stoco P.H."/>
            <person name="Wagner G."/>
            <person name="Gerber A."/>
            <person name="Zaha A."/>
            <person name="Thompson C."/>
            <person name="Bartholomeu D.C."/>
            <person name="Luckemeyer D.D."/>
            <person name="Bahia D."/>
            <person name="Loreto E."/>
            <person name="Prestes E.B."/>
            <person name="Lima F.M."/>
            <person name="Rodrigues-Luiz G."/>
            <person name="Vallejo G.A."/>
            <person name="Filho J.F."/>
            <person name="Monteiro K.M."/>
            <person name="Tyler K.M."/>
            <person name="de Almeida L.G."/>
            <person name="Ortiz M.F."/>
            <person name="Siervo M.A."/>
            <person name="de Moraes M.H."/>
            <person name="Cunha O.L."/>
            <person name="Mendonca-Neto R."/>
            <person name="Silva R."/>
            <person name="Teixeira S.M."/>
            <person name="Murta S.M."/>
            <person name="Sincero T.C."/>
            <person name="Mendes T.A."/>
            <person name="Urmenyi T.P."/>
            <person name="Silva V.G."/>
            <person name="da Rocha W.D."/>
            <person name="Andersson B."/>
            <person name="Romanha A.J."/>
            <person name="Steindel M."/>
            <person name="de Vasconcelos A.T."/>
            <person name="Grisard E.C."/>
        </authorList>
    </citation>
    <scope>NUCLEOTIDE SEQUENCE [LARGE SCALE GENOMIC DNA]</scope>
    <source>
        <strain evidence="7 8">SC58</strain>
    </source>
</reference>
<dbReference type="EMBL" id="AUPL01005802">
    <property type="protein sequence ID" value="ESL06523.1"/>
    <property type="molecule type" value="Genomic_DNA"/>
</dbReference>
<dbReference type="InterPro" id="IPR047623">
    <property type="entry name" value="SatP"/>
</dbReference>
<feature type="transmembrane region" description="Helical" evidence="6">
    <location>
        <begin position="78"/>
        <end position="96"/>
    </location>
</feature>
<evidence type="ECO:0000256" key="2">
    <source>
        <dbReference type="ARBA" id="ARBA00005587"/>
    </source>
</evidence>
<feature type="transmembrane region" description="Helical" evidence="6">
    <location>
        <begin position="102"/>
        <end position="121"/>
    </location>
</feature>
<dbReference type="PANTHER" id="PTHR30178">
    <property type="entry name" value="INNER MEMBRANE PROTEIN YAAH"/>
    <property type="match status" value="1"/>
</dbReference>
<name>A0A061ITZ2_TRYRA</name>
<dbReference type="Proteomes" id="UP000031737">
    <property type="component" value="Unassembled WGS sequence"/>
</dbReference>
<protein>
    <recommendedName>
        <fullName evidence="9">GPR1/FUN34/yaaH family</fullName>
    </recommendedName>
</protein>
<keyword evidence="8" id="KW-1185">Reference proteome</keyword>
<dbReference type="Pfam" id="PF01184">
    <property type="entry name" value="Gpr1_Fun34_YaaH"/>
    <property type="match status" value="1"/>
</dbReference>
<keyword evidence="5 6" id="KW-0472">Membrane</keyword>
<feature type="transmembrane region" description="Helical" evidence="6">
    <location>
        <begin position="128"/>
        <end position="149"/>
    </location>
</feature>
<comment type="caution">
    <text evidence="7">The sequence shown here is derived from an EMBL/GenBank/DDBJ whole genome shotgun (WGS) entry which is preliminary data.</text>
</comment>
<keyword evidence="4 6" id="KW-1133">Transmembrane helix</keyword>
<feature type="transmembrane region" description="Helical" evidence="6">
    <location>
        <begin position="169"/>
        <end position="188"/>
    </location>
</feature>
<dbReference type="GO" id="GO:0005886">
    <property type="term" value="C:plasma membrane"/>
    <property type="evidence" value="ECO:0007669"/>
    <property type="project" value="TreeGrafter"/>
</dbReference>
<dbReference type="AlphaFoldDB" id="A0A061ITZ2"/>
<evidence type="ECO:0000256" key="3">
    <source>
        <dbReference type="ARBA" id="ARBA00022692"/>
    </source>
</evidence>
<dbReference type="InterPro" id="IPR000791">
    <property type="entry name" value="Gpr1/Fun34/SatP-like"/>
</dbReference>
<gene>
    <name evidence="7" type="ORF">TRSC58_05802</name>
</gene>
<comment type="similarity">
    <text evidence="2">Belongs to the acetate uptake transporter (AceTr) (TC 2.A.96) family.</text>
</comment>
<organism evidence="7 8">
    <name type="scientific">Trypanosoma rangeli SC58</name>
    <dbReference type="NCBI Taxonomy" id="429131"/>
    <lineage>
        <taxon>Eukaryota</taxon>
        <taxon>Discoba</taxon>
        <taxon>Euglenozoa</taxon>
        <taxon>Kinetoplastea</taxon>
        <taxon>Metakinetoplastina</taxon>
        <taxon>Trypanosomatida</taxon>
        <taxon>Trypanosomatidae</taxon>
        <taxon>Trypanosoma</taxon>
        <taxon>Herpetosoma</taxon>
    </lineage>
</organism>
<dbReference type="OrthoDB" id="3648309at2759"/>
<proteinExistence type="inferred from homology"/>
<dbReference type="PANTHER" id="PTHR30178:SF3">
    <property type="entry name" value="SUCCINATE-ACETATE_PROTON SYMPORTER SATP"/>
    <property type="match status" value="1"/>
</dbReference>
<dbReference type="VEuPathDB" id="TriTrypDB:TRSC58_05802"/>
<evidence type="ECO:0000313" key="7">
    <source>
        <dbReference type="EMBL" id="ESL06523.1"/>
    </source>
</evidence>
<dbReference type="GO" id="GO:0015360">
    <property type="term" value="F:acetate:proton symporter activity"/>
    <property type="evidence" value="ECO:0007669"/>
    <property type="project" value="TreeGrafter"/>
</dbReference>
<evidence type="ECO:0000256" key="5">
    <source>
        <dbReference type="ARBA" id="ARBA00023136"/>
    </source>
</evidence>
<evidence type="ECO:0000256" key="4">
    <source>
        <dbReference type="ARBA" id="ARBA00022989"/>
    </source>
</evidence>
<keyword evidence="3 6" id="KW-0812">Transmembrane</keyword>
<evidence type="ECO:0008006" key="9">
    <source>
        <dbReference type="Google" id="ProtNLM"/>
    </source>
</evidence>